<keyword evidence="4" id="KW-0175">Coiled coil</keyword>
<dbReference type="GO" id="GO:0008013">
    <property type="term" value="F:beta-catenin binding"/>
    <property type="evidence" value="ECO:0007669"/>
    <property type="project" value="InterPro"/>
</dbReference>
<evidence type="ECO:0000256" key="3">
    <source>
        <dbReference type="PROSITE-ProRule" id="PRU00259"/>
    </source>
</evidence>
<dbReference type="SUPFAM" id="SSF48371">
    <property type="entry name" value="ARM repeat"/>
    <property type="match status" value="1"/>
</dbReference>
<keyword evidence="7" id="KW-1185">Reference proteome</keyword>
<dbReference type="InterPro" id="IPR011989">
    <property type="entry name" value="ARM-like"/>
</dbReference>
<name>A0A8R1HIZ7_CAEJA</name>
<feature type="compositionally biased region" description="Basic and acidic residues" evidence="5">
    <location>
        <begin position="831"/>
        <end position="847"/>
    </location>
</feature>
<keyword evidence="2" id="KW-0879">Wnt signaling pathway</keyword>
<dbReference type="GO" id="GO:0030877">
    <property type="term" value="C:beta-catenin destruction complex"/>
    <property type="evidence" value="ECO:0007669"/>
    <property type="project" value="TreeGrafter"/>
</dbReference>
<feature type="coiled-coil region" evidence="4">
    <location>
        <begin position="551"/>
        <end position="578"/>
    </location>
</feature>
<protein>
    <submittedName>
        <fullName evidence="6">Uncharacterized protein</fullName>
    </submittedName>
</protein>
<dbReference type="GO" id="GO:0045295">
    <property type="term" value="F:gamma-catenin binding"/>
    <property type="evidence" value="ECO:0007669"/>
    <property type="project" value="TreeGrafter"/>
</dbReference>
<feature type="compositionally biased region" description="Acidic residues" evidence="5">
    <location>
        <begin position="920"/>
        <end position="935"/>
    </location>
</feature>
<dbReference type="Proteomes" id="UP000005237">
    <property type="component" value="Unassembled WGS sequence"/>
</dbReference>
<dbReference type="AlphaFoldDB" id="A0A8R1HIZ7"/>
<dbReference type="GO" id="GO:0008017">
    <property type="term" value="F:microtubule binding"/>
    <property type="evidence" value="ECO:0007669"/>
    <property type="project" value="TreeGrafter"/>
</dbReference>
<dbReference type="GO" id="GO:0001708">
    <property type="term" value="P:cell fate specification"/>
    <property type="evidence" value="ECO:0007669"/>
    <property type="project" value="TreeGrafter"/>
</dbReference>
<dbReference type="EnsemblMetazoa" id="CJA03048a.1">
    <property type="protein sequence ID" value="CJA03048a.1"/>
    <property type="gene ID" value="WBGene00122252"/>
</dbReference>
<evidence type="ECO:0000256" key="4">
    <source>
        <dbReference type="SAM" id="Coils"/>
    </source>
</evidence>
<reference evidence="6" key="2">
    <citation type="submission" date="2022-06" db="UniProtKB">
        <authorList>
            <consortium name="EnsemblMetazoa"/>
        </authorList>
    </citation>
    <scope>IDENTIFICATION</scope>
    <source>
        <strain evidence="6">DF5081</strain>
    </source>
</reference>
<feature type="repeat" description="ARM" evidence="3">
    <location>
        <begin position="307"/>
        <end position="337"/>
    </location>
</feature>
<dbReference type="GO" id="GO:0016055">
    <property type="term" value="P:Wnt signaling pathway"/>
    <property type="evidence" value="ECO:0007669"/>
    <property type="project" value="UniProtKB-KW"/>
</dbReference>
<evidence type="ECO:0000256" key="1">
    <source>
        <dbReference type="ARBA" id="ARBA00009051"/>
    </source>
</evidence>
<dbReference type="PANTHER" id="PTHR12607:SF12">
    <property type="entry name" value="APC-LIKE, ISOFORM A-RELATED"/>
    <property type="match status" value="1"/>
</dbReference>
<dbReference type="PROSITE" id="PS50176">
    <property type="entry name" value="ARM_REPEAT"/>
    <property type="match status" value="1"/>
</dbReference>
<evidence type="ECO:0000256" key="5">
    <source>
        <dbReference type="SAM" id="MobiDB-lite"/>
    </source>
</evidence>
<evidence type="ECO:0000313" key="6">
    <source>
        <dbReference type="EnsemblMetazoa" id="CJA03048a.1"/>
    </source>
</evidence>
<dbReference type="GO" id="GO:0007026">
    <property type="term" value="P:negative regulation of microtubule depolymerization"/>
    <property type="evidence" value="ECO:0007669"/>
    <property type="project" value="TreeGrafter"/>
</dbReference>
<dbReference type="GO" id="GO:0090090">
    <property type="term" value="P:negative regulation of canonical Wnt signaling pathway"/>
    <property type="evidence" value="ECO:0007669"/>
    <property type="project" value="TreeGrafter"/>
</dbReference>
<dbReference type="PANTHER" id="PTHR12607">
    <property type="entry name" value="ADENOMATOUS POLYPOSIS COLI PROTEIN FAMILY"/>
    <property type="match status" value="1"/>
</dbReference>
<sequence>MSSSSSDENDTTIHRSARGGVYSQQKAGSSKRSGGARHNVSDGEEEEERFKEETVIEVDDAITVLLSSLHFEQKRCVVPTDAEDNELRELHEKIFRIIASEPDDFRRRRLKKSLPASNCIREQVYYLRRKPSTPSGSYYHRLNAALHAIVKESFGEEYRKVATVLGLVDALAEVLILELQAFGIPEDKSGDHRNIRKLIANALTNLTYGQIHSKRRLCSYDGFIRCVVKIIIDSPNITQVYAGLIRNLSWNVDSIMSEALQPTVHALSIAAVYGHNSGFDVTATLQALWNLAGHSVENRRTICDTPNCLKILANLLSSDSRRADLVDSATGILKYVSQYLANTTTHLEFQLRSLLITRMLTLLKSSSFTCVTNTLGAIANLIAKDPHMQQMIRQDVAAVHQLNVLRNSTHDDIRSAVKAVLNTLNQPHNSRFGDMSHSVGNGQLIIEPQLQMQTSQHGYHGTASPRLLSLRAARASPGKYIQQPPQIQIPQQADQRSCSLPRHFAVQRAGYMQGVMAQSYNPQMDQQQMMFHMHQQQMFQTSTEQIESQQMMYLQQQQKQYQQQLQMAQHQQQQIETEEPPMDTPIPTSTIMGTRSNSERSLGSMNPGSVMTTGGWNSTLDTAANSSRALSPVSLNDIPASPTMCAQVFYNNGAQHSQQHNQNHEVPNTTHYSSGSANTMTKSDGATTVPIDNLITPTYALLNPNQATIQKMPEELDSPDDVLPGPSFEEEEGDYAIIGGEQNADEELLNRSIQAEMPTSSSTPKMKVSPRLNGFFSPIQKTSPPQLDRSIQQQNTSNADRLLMESIMSEMPRSRIISSPRSPVNGQFLGTDRRSHSKNEEADRRDAFIASREPSDRAGVINQRGSTMHRMESLESQASSEDSFSGEAMASSATHNMRIEENDVDASLPHDCVDDEDYDYTDDHFDDYEDEEDPDATQFDEGINPHLTIDCSMISSGSGSSLPKGETTTTSRDSKAPATSTPKGSTSSIQGVRMASRVATNGKTRLPVPKTNGSLVDKVRKPAAANNRPRLPPKPTVLKERHYPEEESIENQTRDDTIYVNAPIVEAEQERIYMNALKQNQVTDDSTSVVSATARSAIVTPYNYNKSPFNTRSNTEMPHEKSTVQSNPKQMLVTIV</sequence>
<feature type="region of interest" description="Disordered" evidence="5">
    <location>
        <begin position="655"/>
        <end position="685"/>
    </location>
</feature>
<feature type="compositionally biased region" description="Polar residues" evidence="5">
    <location>
        <begin position="22"/>
        <end position="32"/>
    </location>
</feature>
<evidence type="ECO:0000313" key="7">
    <source>
        <dbReference type="Proteomes" id="UP000005237"/>
    </source>
</evidence>
<feature type="compositionally biased region" description="Polar residues" evidence="5">
    <location>
        <begin position="966"/>
        <end position="990"/>
    </location>
</feature>
<feature type="region of interest" description="Disordered" evidence="5">
    <location>
        <begin position="816"/>
        <end position="892"/>
    </location>
</feature>
<dbReference type="GO" id="GO:0007399">
    <property type="term" value="P:nervous system development"/>
    <property type="evidence" value="ECO:0007669"/>
    <property type="project" value="TreeGrafter"/>
</dbReference>
<dbReference type="InterPro" id="IPR016024">
    <property type="entry name" value="ARM-type_fold"/>
</dbReference>
<organism evidence="6 7">
    <name type="scientific">Caenorhabditis japonica</name>
    <dbReference type="NCBI Taxonomy" id="281687"/>
    <lineage>
        <taxon>Eukaryota</taxon>
        <taxon>Metazoa</taxon>
        <taxon>Ecdysozoa</taxon>
        <taxon>Nematoda</taxon>
        <taxon>Chromadorea</taxon>
        <taxon>Rhabditida</taxon>
        <taxon>Rhabditina</taxon>
        <taxon>Rhabditomorpha</taxon>
        <taxon>Rhabditoidea</taxon>
        <taxon>Rhabditidae</taxon>
        <taxon>Peloderinae</taxon>
        <taxon>Caenorhabditis</taxon>
    </lineage>
</organism>
<dbReference type="GO" id="GO:0005881">
    <property type="term" value="C:cytoplasmic microtubule"/>
    <property type="evidence" value="ECO:0007669"/>
    <property type="project" value="TreeGrafter"/>
</dbReference>
<feature type="region of interest" description="Disordered" evidence="5">
    <location>
        <begin position="920"/>
        <end position="991"/>
    </location>
</feature>
<proteinExistence type="inferred from homology"/>
<dbReference type="GO" id="GO:0016342">
    <property type="term" value="C:catenin complex"/>
    <property type="evidence" value="ECO:0007669"/>
    <property type="project" value="TreeGrafter"/>
</dbReference>
<accession>A0A8R1HIZ7</accession>
<dbReference type="GO" id="GO:0007389">
    <property type="term" value="P:pattern specification process"/>
    <property type="evidence" value="ECO:0007669"/>
    <property type="project" value="TreeGrafter"/>
</dbReference>
<reference evidence="7" key="1">
    <citation type="submission" date="2010-08" db="EMBL/GenBank/DDBJ databases">
        <authorList>
            <consortium name="Caenorhabditis japonica Sequencing Consortium"/>
            <person name="Wilson R.K."/>
        </authorList>
    </citation>
    <scope>NUCLEOTIDE SEQUENCE [LARGE SCALE GENOMIC DNA]</scope>
    <source>
        <strain evidence="7">DF5081</strain>
    </source>
</reference>
<dbReference type="InterPro" id="IPR026818">
    <property type="entry name" value="Apc_fam"/>
</dbReference>
<evidence type="ECO:0000256" key="2">
    <source>
        <dbReference type="ARBA" id="ARBA00022687"/>
    </source>
</evidence>
<dbReference type="GO" id="GO:0016477">
    <property type="term" value="P:cell migration"/>
    <property type="evidence" value="ECO:0007669"/>
    <property type="project" value="TreeGrafter"/>
</dbReference>
<feature type="compositionally biased region" description="Polar residues" evidence="5">
    <location>
        <begin position="874"/>
        <end position="883"/>
    </location>
</feature>
<dbReference type="InterPro" id="IPR000225">
    <property type="entry name" value="Armadillo"/>
</dbReference>
<dbReference type="Gene3D" id="1.25.10.10">
    <property type="entry name" value="Leucine-rich Repeat Variant"/>
    <property type="match status" value="1"/>
</dbReference>
<comment type="similarity">
    <text evidence="1">Belongs to the adenomatous polyposis coli (APC) family.</text>
</comment>
<feature type="region of interest" description="Disordered" evidence="5">
    <location>
        <begin position="1"/>
        <end position="52"/>
    </location>
</feature>